<proteinExistence type="predicted"/>
<dbReference type="AlphaFoldDB" id="A0A1B0ACT3"/>
<dbReference type="VEuPathDB" id="VectorBase:GPAI041520"/>
<sequence length="101" mass="11463">MHYTTLSPSKAKYLKQEIHYAGRLHVKPESTHERLQRPGLSGRCGCHSTFISELSEFESWIRSTARMEDGNCLHLCSLLTSSRILCDNWVDDILDKPASGN</sequence>
<dbReference type="EnsemblMetazoa" id="GPAI041520-RA">
    <property type="protein sequence ID" value="GPAI041520-PA"/>
    <property type="gene ID" value="GPAI041520"/>
</dbReference>
<evidence type="ECO:0000313" key="1">
    <source>
        <dbReference type="EnsemblMetazoa" id="GPAI041520-PA"/>
    </source>
</evidence>
<accession>A0A1B0ACT3</accession>
<dbReference type="Proteomes" id="UP000092445">
    <property type="component" value="Unassembled WGS sequence"/>
</dbReference>
<evidence type="ECO:0000313" key="2">
    <source>
        <dbReference type="Proteomes" id="UP000092445"/>
    </source>
</evidence>
<reference evidence="1" key="2">
    <citation type="submission" date="2020-05" db="UniProtKB">
        <authorList>
            <consortium name="EnsemblMetazoa"/>
        </authorList>
    </citation>
    <scope>IDENTIFICATION</scope>
    <source>
        <strain evidence="1">IAEA</strain>
    </source>
</reference>
<name>A0A1B0ACT3_GLOPL</name>
<protein>
    <submittedName>
        <fullName evidence="1">Uncharacterized protein</fullName>
    </submittedName>
</protein>
<reference evidence="2" key="1">
    <citation type="submission" date="2014-03" db="EMBL/GenBank/DDBJ databases">
        <authorList>
            <person name="Aksoy S."/>
            <person name="Warren W."/>
            <person name="Wilson R.K."/>
        </authorList>
    </citation>
    <scope>NUCLEOTIDE SEQUENCE [LARGE SCALE GENOMIC DNA]</scope>
    <source>
        <strain evidence="2">IAEA</strain>
    </source>
</reference>
<keyword evidence="2" id="KW-1185">Reference proteome</keyword>
<organism evidence="1 2">
    <name type="scientific">Glossina pallidipes</name>
    <name type="common">Tsetse fly</name>
    <dbReference type="NCBI Taxonomy" id="7398"/>
    <lineage>
        <taxon>Eukaryota</taxon>
        <taxon>Metazoa</taxon>
        <taxon>Ecdysozoa</taxon>
        <taxon>Arthropoda</taxon>
        <taxon>Hexapoda</taxon>
        <taxon>Insecta</taxon>
        <taxon>Pterygota</taxon>
        <taxon>Neoptera</taxon>
        <taxon>Endopterygota</taxon>
        <taxon>Diptera</taxon>
        <taxon>Brachycera</taxon>
        <taxon>Muscomorpha</taxon>
        <taxon>Hippoboscoidea</taxon>
        <taxon>Glossinidae</taxon>
        <taxon>Glossina</taxon>
    </lineage>
</organism>